<feature type="coiled-coil region" evidence="6">
    <location>
        <begin position="1539"/>
        <end position="1590"/>
    </location>
</feature>
<keyword evidence="4 6" id="KW-0175">Coiled coil</keyword>
<dbReference type="InterPro" id="IPR028745">
    <property type="entry name" value="AKAP9/Pericentrin"/>
</dbReference>
<dbReference type="GO" id="GO:0005737">
    <property type="term" value="C:cytoplasm"/>
    <property type="evidence" value="ECO:0007669"/>
    <property type="project" value="UniProtKB-ARBA"/>
</dbReference>
<feature type="domain" description="Pericentrin/AKAP-450 centrosomal targeting" evidence="7">
    <location>
        <begin position="1678"/>
        <end position="1755"/>
    </location>
</feature>
<dbReference type="PANTHER" id="PTHR44981:SF2">
    <property type="entry name" value="PERICENTRIN-LIKE PROTEIN, ISOFORM F"/>
    <property type="match status" value="1"/>
</dbReference>
<feature type="coiled-coil region" evidence="6">
    <location>
        <begin position="1052"/>
        <end position="1220"/>
    </location>
</feature>
<dbReference type="Proteomes" id="UP001458880">
    <property type="component" value="Unassembled WGS sequence"/>
</dbReference>
<dbReference type="InterPro" id="IPR019528">
    <property type="entry name" value="PACT_domain"/>
</dbReference>
<dbReference type="GO" id="GO:0007165">
    <property type="term" value="P:signal transduction"/>
    <property type="evidence" value="ECO:0007669"/>
    <property type="project" value="InterPro"/>
</dbReference>
<gene>
    <name evidence="8" type="ORF">QE152_g22403</name>
</gene>
<keyword evidence="3" id="KW-0597">Phosphoprotein</keyword>
<keyword evidence="2" id="KW-0963">Cytoplasm</keyword>
<proteinExistence type="predicted"/>
<dbReference type="EMBL" id="JASPKY010000215">
    <property type="protein sequence ID" value="KAK9719889.1"/>
    <property type="molecule type" value="Genomic_DNA"/>
</dbReference>
<feature type="coiled-coil region" evidence="6">
    <location>
        <begin position="335"/>
        <end position="536"/>
    </location>
</feature>
<comment type="subcellular location">
    <subcellularLocation>
        <location evidence="1">Cytoplasm</location>
        <location evidence="1">Cytoskeleton</location>
        <location evidence="1">Microtubule organizing center</location>
        <location evidence="1">Centrosome</location>
    </subcellularLocation>
</comment>
<evidence type="ECO:0000256" key="4">
    <source>
        <dbReference type="ARBA" id="ARBA00023054"/>
    </source>
</evidence>
<name>A0AAW1KK96_POPJA</name>
<feature type="coiled-coil region" evidence="6">
    <location>
        <begin position="169"/>
        <end position="217"/>
    </location>
</feature>
<dbReference type="GO" id="GO:0005813">
    <property type="term" value="C:centrosome"/>
    <property type="evidence" value="ECO:0007669"/>
    <property type="project" value="UniProtKB-SubCell"/>
</dbReference>
<reference evidence="8 9" key="1">
    <citation type="journal article" date="2024" name="BMC Genomics">
        <title>De novo assembly and annotation of Popillia japonica's genome with initial clues to its potential as an invasive pest.</title>
        <authorList>
            <person name="Cucini C."/>
            <person name="Boschi S."/>
            <person name="Funari R."/>
            <person name="Cardaioli E."/>
            <person name="Iannotti N."/>
            <person name="Marturano G."/>
            <person name="Paoli F."/>
            <person name="Bruttini M."/>
            <person name="Carapelli A."/>
            <person name="Frati F."/>
            <person name="Nardi F."/>
        </authorList>
    </citation>
    <scope>NUCLEOTIDE SEQUENCE [LARGE SCALE GENOMIC DNA]</scope>
    <source>
        <strain evidence="8">DMR45628</strain>
    </source>
</reference>
<dbReference type="Pfam" id="PF10495">
    <property type="entry name" value="PACT_coil_coil"/>
    <property type="match status" value="1"/>
</dbReference>
<protein>
    <submittedName>
        <fullName evidence="8">Pericentrin-AKAP-450 domain of centrosomal targeting protein</fullName>
    </submittedName>
</protein>
<evidence type="ECO:0000313" key="8">
    <source>
        <dbReference type="EMBL" id="KAK9719889.1"/>
    </source>
</evidence>
<feature type="coiled-coil region" evidence="6">
    <location>
        <begin position="1617"/>
        <end position="1658"/>
    </location>
</feature>
<evidence type="ECO:0000256" key="5">
    <source>
        <dbReference type="ARBA" id="ARBA00023212"/>
    </source>
</evidence>
<keyword evidence="9" id="KW-1185">Reference proteome</keyword>
<accession>A0AAW1KK96</accession>
<feature type="coiled-coil region" evidence="6">
    <location>
        <begin position="1356"/>
        <end position="1443"/>
    </location>
</feature>
<comment type="caution">
    <text evidence="8">The sequence shown here is derived from an EMBL/GenBank/DDBJ whole genome shotgun (WGS) entry which is preliminary data.</text>
</comment>
<dbReference type="GO" id="GO:0060090">
    <property type="term" value="F:molecular adaptor activity"/>
    <property type="evidence" value="ECO:0007669"/>
    <property type="project" value="InterPro"/>
</dbReference>
<evidence type="ECO:0000256" key="3">
    <source>
        <dbReference type="ARBA" id="ARBA00022553"/>
    </source>
</evidence>
<sequence>MVDNLKKTNALLRHLLSELLVHFTRCEDELNRTLVDEIAKYDADKPALLNDSTSSNNSTDDVGANVTKRVHFAPNFSDLLNIVDSTANASGGFDSRDISVDLKNELGSCLERLKSDANAILALTANVRNNAVVVDNNGRLAFHHGTDVAELEEKLSSLTRQLIVDSQVKNDLVAELEEARNFVRNLESERVSLGNHVEELLSKQQVLEKDLLEANKKITDLIEFSHKEVISEGYGQDHRNSSLGGKIGNLADLQERARMLVAEWKNGADHPLIQLVEELCREGERITDEAKKDKEDLRQQVDQPIDTLGCSSSGVKIEAADRKLRATCCFLEEQAMEREMERDESQKEIAALKEQLKEKDKDKETCELVTKEGGPLNVCCRNVYVCINSTVEQLELQMREMTKLIETSEQKRDEAENERKEAVEKIWVLREIIRDLESQVETKNAVEDELRKLVVELEDVIKQQTSTVDGLNRQLEGCKGGEGDDVHLLKERIVYLENEAQKLRLNNELVGSEGALREIQLQLNQFESSIERKTKDLEGLHSAISTTSCSSPSEDMSIRDQIRPHTPTVLGECDVPLQQLARLKEKLVKHSRAEDAAVKRIRDLEMQLTSTKHELEETQNEKEILQNQVTEQIVLLSSLQMRLDEQRLKAEHNQRQANSSLEIRIYDLETEVQALKETVHCKEKTIKQLNKIVEQTKERLEDREKELSAKEEDATILKLQAEIGKLTEENRLLKSKIDSDAQNAQILPNLVDNIIADKNSDIENLRRQLLDVQKQFDEYQSLNLDLDQLKQLSQMVSSDRALSDILSLLNLSEASVAEQVRKADQPTVDSLESPADLAAYNRNTNETVFLGSRKDFFIPEISTIEKEGPLNVDYTVDGVPLIKPNSTEIIHKSGANLELERLKTELAEKDDIIREYMEKLEVLQELEKDIDQLRKNLRTTEDDLKKARETFESEKSTDEDVKKNLRIELAEKKMHLTEKERQLELSEQDNARKEQMYMGLAREKREIELKLNEARQDVEHYKNFDAIINEKNMEVYHLEEQLAKLVESCVALEDLQLKVHTKDGQLEQIKAKYKELEDELMKKNQEFESLQVRYRTQSEDNQKLKKELKNTSEQLDSLTLELNATKSELKVKMEQLAGLEMTVTANCNHDEEIKRLKSLLVDRECELEILNEDLTRYQNDLSKLEEEIKRKQSGGGEFELESIKLQKQIAERDLEILKLRTVHDDLNKEIQHLHDHLQEKDKIIEQMKADTKSLHVNLETIQNKIQETGNIVDLRKRLQDEQHLNAILREEINGLRNPQDSIGKKERSFSIEDITGQVRRQLDYSAHLDSNILQALSSGDELNADADSIKDQQPSLNDFERLRTELEQKLNYEREQNQQLRNQLEKEKTLSTTIQIEDANLIEQMRIRLEEALDGEKQLEKSLERERKQRIDLENQVVALNQKMKTNVSTSSNSKTEVTEYKSLPNLDTHEVIRLREELGCLRDQNEQLLVDLKLLKRAKNELEANLKYAKDMLQLRTDEIEKTEAKFDSMRTNEIALKEELVRCQIELEQKLREVENSRELMGDLEKERHDMKRRINSLSDKLTTVEEEKRIERLVHQQKEAGLSSTVPERFLNKMKELTTSLKEQTDENKVLMETLSKMTMERSGLLERIRSLEDRNNYKVPFDDPISRANHLFGKYLRSESYRKALIWQKRYLVALLATYQDFRPIAERIPSSIFEPKQYKTPARSRGKRRFKCGAIVVIAIVRMKYMVQRWHSGRRMAAYSQQQSQNRNRTTTTTTTLADTQNNNAPSTQFQVGQPVSSQNFHSPLQEPQYGGGTFSRSPIHLLGQTTEHHVDTVHDRRSRDSPRIAGRNNVEESTAWSGVTPPQKERLRTVTSTVNIAPHSDHHLAPLETPNVMSFFKRFNEIQQRLGMTFDNLNS</sequence>
<feature type="coiled-coil region" evidence="6">
    <location>
        <begin position="1472"/>
        <end position="1513"/>
    </location>
</feature>
<evidence type="ECO:0000256" key="2">
    <source>
        <dbReference type="ARBA" id="ARBA00022490"/>
    </source>
</evidence>
<organism evidence="8 9">
    <name type="scientific">Popillia japonica</name>
    <name type="common">Japanese beetle</name>
    <dbReference type="NCBI Taxonomy" id="7064"/>
    <lineage>
        <taxon>Eukaryota</taxon>
        <taxon>Metazoa</taxon>
        <taxon>Ecdysozoa</taxon>
        <taxon>Arthropoda</taxon>
        <taxon>Hexapoda</taxon>
        <taxon>Insecta</taxon>
        <taxon>Pterygota</taxon>
        <taxon>Neoptera</taxon>
        <taxon>Endopterygota</taxon>
        <taxon>Coleoptera</taxon>
        <taxon>Polyphaga</taxon>
        <taxon>Scarabaeiformia</taxon>
        <taxon>Scarabaeidae</taxon>
        <taxon>Rutelinae</taxon>
        <taxon>Popillia</taxon>
    </lineage>
</organism>
<evidence type="ECO:0000256" key="6">
    <source>
        <dbReference type="SAM" id="Coils"/>
    </source>
</evidence>
<keyword evidence="5" id="KW-0206">Cytoskeleton</keyword>
<dbReference type="PANTHER" id="PTHR44981">
    <property type="entry name" value="PERICENTRIN-LIKE PROTEIN, ISOFORM F"/>
    <property type="match status" value="1"/>
</dbReference>
<evidence type="ECO:0000259" key="7">
    <source>
        <dbReference type="Pfam" id="PF10495"/>
    </source>
</evidence>
<evidence type="ECO:0000256" key="1">
    <source>
        <dbReference type="ARBA" id="ARBA00004300"/>
    </source>
</evidence>
<feature type="coiled-coil region" evidence="6">
    <location>
        <begin position="601"/>
        <end position="792"/>
    </location>
</feature>
<feature type="coiled-coil region" evidence="6">
    <location>
        <begin position="899"/>
        <end position="1024"/>
    </location>
</feature>
<evidence type="ECO:0000313" key="9">
    <source>
        <dbReference type="Proteomes" id="UP001458880"/>
    </source>
</evidence>